<feature type="region of interest" description="Disordered" evidence="1">
    <location>
        <begin position="62"/>
        <end position="81"/>
    </location>
</feature>
<protein>
    <submittedName>
        <fullName evidence="3">Guanylate cyclase domain-containing protein</fullName>
    </submittedName>
</protein>
<dbReference type="Proteomes" id="UP000095280">
    <property type="component" value="Unplaced"/>
</dbReference>
<feature type="region of interest" description="Disordered" evidence="1">
    <location>
        <begin position="92"/>
        <end position="115"/>
    </location>
</feature>
<feature type="region of interest" description="Disordered" evidence="1">
    <location>
        <begin position="1"/>
        <end position="25"/>
    </location>
</feature>
<feature type="region of interest" description="Disordered" evidence="1">
    <location>
        <begin position="688"/>
        <end position="710"/>
    </location>
</feature>
<evidence type="ECO:0000256" key="1">
    <source>
        <dbReference type="SAM" id="MobiDB-lite"/>
    </source>
</evidence>
<dbReference type="WBParaSite" id="maker-unitig_20216-snap-gene-0.1-mRNA-1">
    <property type="protein sequence ID" value="maker-unitig_20216-snap-gene-0.1-mRNA-1"/>
    <property type="gene ID" value="maker-unitig_20216-snap-gene-0.1"/>
</dbReference>
<feature type="region of interest" description="Disordered" evidence="1">
    <location>
        <begin position="225"/>
        <end position="254"/>
    </location>
</feature>
<accession>A0A1I8F5N9</accession>
<feature type="compositionally biased region" description="Low complexity" evidence="1">
    <location>
        <begin position="65"/>
        <end position="75"/>
    </location>
</feature>
<proteinExistence type="predicted"/>
<name>A0A1I8F5N9_9PLAT</name>
<feature type="compositionally biased region" description="Basic and acidic residues" evidence="1">
    <location>
        <begin position="232"/>
        <end position="247"/>
    </location>
</feature>
<dbReference type="AlphaFoldDB" id="A0A1I8F5N9"/>
<reference evidence="3" key="1">
    <citation type="submission" date="2016-11" db="UniProtKB">
        <authorList>
            <consortium name="WormBaseParasite"/>
        </authorList>
    </citation>
    <scope>IDENTIFICATION</scope>
</reference>
<organism evidence="2 3">
    <name type="scientific">Macrostomum lignano</name>
    <dbReference type="NCBI Taxonomy" id="282301"/>
    <lineage>
        <taxon>Eukaryota</taxon>
        <taxon>Metazoa</taxon>
        <taxon>Spiralia</taxon>
        <taxon>Lophotrochozoa</taxon>
        <taxon>Platyhelminthes</taxon>
        <taxon>Rhabditophora</taxon>
        <taxon>Macrostomorpha</taxon>
        <taxon>Macrostomida</taxon>
        <taxon>Macrostomidae</taxon>
        <taxon>Macrostomum</taxon>
    </lineage>
</organism>
<sequence>VYNQTGASARAKDGSRAGVAATGLNDEGRVRQPESRWHRLVAQLTQVWQLQWVGGGRLGGGGTGHHAWPTGAAAPERPNARSGGLRTPFRRGAAAGQISSGALSSGRRAGHRGRSMPTRLPRWAITCEGIAMQALRSIKDVERDTEQLPCLTMELVMLPPRHLRRLQHLLELAAKAGESAASSSSSIACSWPSPAGFVPLLLPLLLFLMPRFRALTSPDYVRLRPSSISESSGERADGRCRAHEKRTGGSSEQDVALAGRAVGPEAAKAAGGGAAADWPRLSPLAELLHRLREVPHARERRTSASPCCCCPSCVMFQMGRAFSVGEIICYLTLLGFLVEEINEMITSAREETIKNYFFGRLRTSSTSPPSPAASPPSPCGSTTAQCTTRSSATGRWCCSPHLPGVTGSCACSTYRCVLESLGPKLKMMSLMVKKDFLPFLRCNYPEGKSIQSTGTEGRESASEIILGMFRNTFYAIVAGREYGDITGPNINDGDEARLRAPHCAVLVPTVYMVLYIVVMPDPAAQRHRRHVQQDHRRHRQRVQGHVASLRSSTLSRSSTPGRRCRRPSTSCRRLRNLASFVWRRLCAPLRRRLRRQRGQPAAAVCCRRGRGEFRQPPPGDTRATTARQVYLLSLYYQALAFRNAARPSTAWCWTRRTWTKATRSSSSSCERPSTERMERFDRIERDGQAAGVAGQGAQGHQPPRAPATSANKRASVLAMPYIEEGREEGPVVGRVLSTFLTALSPADKSTSRGRSVSRKRGQRLIMQNSRAQELCSLFGIQLTRERD</sequence>
<evidence type="ECO:0000313" key="2">
    <source>
        <dbReference type="Proteomes" id="UP000095280"/>
    </source>
</evidence>
<keyword evidence="2" id="KW-1185">Reference proteome</keyword>
<feature type="compositionally biased region" description="Low complexity" evidence="1">
    <location>
        <begin position="543"/>
        <end position="568"/>
    </location>
</feature>
<evidence type="ECO:0000313" key="3">
    <source>
        <dbReference type="WBParaSite" id="maker-unitig_20216-snap-gene-0.1-mRNA-1"/>
    </source>
</evidence>
<feature type="region of interest" description="Disordered" evidence="1">
    <location>
        <begin position="534"/>
        <end position="568"/>
    </location>
</feature>